<name>A0ABT4UNJ8_9BACT</name>
<dbReference type="InterPro" id="IPR029903">
    <property type="entry name" value="RmlD-like-bd"/>
</dbReference>
<comment type="pathway">
    <text evidence="1 6">Carbohydrate biosynthesis; dTDP-L-rhamnose biosynthesis.</text>
</comment>
<comment type="similarity">
    <text evidence="2 6">Belongs to the dTDP-4-dehydrorhamnose reductase family.</text>
</comment>
<evidence type="ECO:0000256" key="5">
    <source>
        <dbReference type="ARBA" id="ARBA00048200"/>
    </source>
</evidence>
<dbReference type="Pfam" id="PF04321">
    <property type="entry name" value="RmlD_sub_bind"/>
    <property type="match status" value="1"/>
</dbReference>
<dbReference type="Gene3D" id="3.40.50.720">
    <property type="entry name" value="NAD(P)-binding Rossmann-like Domain"/>
    <property type="match status" value="1"/>
</dbReference>
<evidence type="ECO:0000256" key="1">
    <source>
        <dbReference type="ARBA" id="ARBA00004781"/>
    </source>
</evidence>
<dbReference type="CDD" id="cd05254">
    <property type="entry name" value="dTDP_HR_like_SDR_e"/>
    <property type="match status" value="1"/>
</dbReference>
<keyword evidence="9" id="KW-1185">Reference proteome</keyword>
<dbReference type="InterPro" id="IPR005913">
    <property type="entry name" value="dTDP_dehydrorham_reduct"/>
</dbReference>
<dbReference type="InterPro" id="IPR036291">
    <property type="entry name" value="NAD(P)-bd_dom_sf"/>
</dbReference>
<dbReference type="PANTHER" id="PTHR10491">
    <property type="entry name" value="DTDP-4-DEHYDRORHAMNOSE REDUCTASE"/>
    <property type="match status" value="1"/>
</dbReference>
<gene>
    <name evidence="8" type="ORF">O3P16_16510</name>
</gene>
<evidence type="ECO:0000313" key="9">
    <source>
        <dbReference type="Proteomes" id="UP001210231"/>
    </source>
</evidence>
<accession>A0ABT4UNJ8</accession>
<sequence>MEQSIKTILVIGNRGMAGHVIFRYFKQFGSYKVFGLARNIVPAEDEFNLDVYNTNELQKIIDYNCFDYIVNCIGILNKDAEDNPDKAIWYNSYFPHFLEKITKNNISKVIHISTDCVFNGKRGNYTDDDFKDGVGYYAQSKALGEIINSKDVTIRTSIIGPELNKNGIGLFNWFMNQKEEANLKGFSRAFWSGITTLELAEVIAEVIKQEITGLIQVAPKEKIDKYNLLLLFNKIYRQNKMRIDKYEDYAVDKSLRSIRTDFNYHVKSYSEMLLLQKDWIAKNKDIYQLYL</sequence>
<comment type="function">
    <text evidence="6">Catalyzes the reduction of dTDP-6-deoxy-L-lyxo-4-hexulose to yield dTDP-L-rhamnose.</text>
</comment>
<evidence type="ECO:0000256" key="3">
    <source>
        <dbReference type="ARBA" id="ARBA00012929"/>
    </source>
</evidence>
<proteinExistence type="inferred from homology"/>
<protein>
    <recommendedName>
        <fullName evidence="4 6">dTDP-4-dehydrorhamnose reductase</fullName>
        <ecNumber evidence="3 6">1.1.1.133</ecNumber>
    </recommendedName>
</protein>
<keyword evidence="6" id="KW-0560">Oxidoreductase</keyword>
<dbReference type="PANTHER" id="PTHR10491:SF4">
    <property type="entry name" value="METHIONINE ADENOSYLTRANSFERASE 2 SUBUNIT BETA"/>
    <property type="match status" value="1"/>
</dbReference>
<comment type="catalytic activity">
    <reaction evidence="5">
        <text>dTDP-beta-L-rhamnose + NADP(+) = dTDP-4-dehydro-beta-L-rhamnose + NADPH + H(+)</text>
        <dbReference type="Rhea" id="RHEA:21796"/>
        <dbReference type="ChEBI" id="CHEBI:15378"/>
        <dbReference type="ChEBI" id="CHEBI:57510"/>
        <dbReference type="ChEBI" id="CHEBI:57783"/>
        <dbReference type="ChEBI" id="CHEBI:58349"/>
        <dbReference type="ChEBI" id="CHEBI:62830"/>
        <dbReference type="EC" id="1.1.1.133"/>
    </reaction>
</comment>
<reference evidence="8 9" key="1">
    <citation type="submission" date="2022-12" db="EMBL/GenBank/DDBJ databases">
        <title>Chitinophagaceae gen. sp. nov., a new member of the family Chitinophagaceae, isolated from soil in a chemical factory.</title>
        <authorList>
            <person name="Ke Z."/>
        </authorList>
    </citation>
    <scope>NUCLEOTIDE SEQUENCE [LARGE SCALE GENOMIC DNA]</scope>
    <source>
        <strain evidence="8 9">LY-5</strain>
    </source>
</reference>
<evidence type="ECO:0000313" key="8">
    <source>
        <dbReference type="EMBL" id="MDA3616417.1"/>
    </source>
</evidence>
<evidence type="ECO:0000256" key="6">
    <source>
        <dbReference type="RuleBase" id="RU364082"/>
    </source>
</evidence>
<dbReference type="RefSeq" id="WP_407032746.1">
    <property type="nucleotide sequence ID" value="NZ_JAQGEF010000029.1"/>
</dbReference>
<organism evidence="8 9">
    <name type="scientific">Polluticaenibacter yanchengensis</name>
    <dbReference type="NCBI Taxonomy" id="3014562"/>
    <lineage>
        <taxon>Bacteria</taxon>
        <taxon>Pseudomonadati</taxon>
        <taxon>Bacteroidota</taxon>
        <taxon>Chitinophagia</taxon>
        <taxon>Chitinophagales</taxon>
        <taxon>Chitinophagaceae</taxon>
        <taxon>Polluticaenibacter</taxon>
    </lineage>
</organism>
<feature type="domain" description="RmlD-like substrate binding" evidence="7">
    <location>
        <begin position="7"/>
        <end position="213"/>
    </location>
</feature>
<dbReference type="EMBL" id="JAQGEF010000029">
    <property type="protein sequence ID" value="MDA3616417.1"/>
    <property type="molecule type" value="Genomic_DNA"/>
</dbReference>
<dbReference type="Proteomes" id="UP001210231">
    <property type="component" value="Unassembled WGS sequence"/>
</dbReference>
<dbReference type="EC" id="1.1.1.133" evidence="3 6"/>
<comment type="caution">
    <text evidence="8">The sequence shown here is derived from an EMBL/GenBank/DDBJ whole genome shotgun (WGS) entry which is preliminary data.</text>
</comment>
<evidence type="ECO:0000259" key="7">
    <source>
        <dbReference type="Pfam" id="PF04321"/>
    </source>
</evidence>
<keyword evidence="6" id="KW-0521">NADP</keyword>
<dbReference type="SUPFAM" id="SSF51735">
    <property type="entry name" value="NAD(P)-binding Rossmann-fold domains"/>
    <property type="match status" value="1"/>
</dbReference>
<evidence type="ECO:0000256" key="2">
    <source>
        <dbReference type="ARBA" id="ARBA00010944"/>
    </source>
</evidence>
<evidence type="ECO:0000256" key="4">
    <source>
        <dbReference type="ARBA" id="ARBA00017099"/>
    </source>
</evidence>